<evidence type="ECO:0000256" key="3">
    <source>
        <dbReference type="ARBA" id="ARBA00022478"/>
    </source>
</evidence>
<evidence type="ECO:0000256" key="2">
    <source>
        <dbReference type="ARBA" id="ARBA00012418"/>
    </source>
</evidence>
<evidence type="ECO:0000313" key="10">
    <source>
        <dbReference type="Proteomes" id="UP000190092"/>
    </source>
</evidence>
<dbReference type="InterPro" id="IPR002092">
    <property type="entry name" value="DNA-dir_Rpol_phage-type"/>
</dbReference>
<dbReference type="InterPro" id="IPR024075">
    <property type="entry name" value="DNA-dir_RNA_pol_helix_hairp_sf"/>
</dbReference>
<reference evidence="10" key="1">
    <citation type="submission" date="2017-02" db="EMBL/GenBank/DDBJ databases">
        <authorList>
            <person name="Varghese N."/>
            <person name="Submissions S."/>
        </authorList>
    </citation>
    <scope>NUCLEOTIDE SEQUENCE [LARGE SCALE GENOMIC DNA]</scope>
    <source>
        <strain evidence="10">ATCC 27094</strain>
    </source>
</reference>
<dbReference type="PANTHER" id="PTHR10102:SF0">
    <property type="entry name" value="DNA-DIRECTED RNA POLYMERASE, MITOCHONDRIAL"/>
    <property type="match status" value="1"/>
</dbReference>
<evidence type="ECO:0000256" key="4">
    <source>
        <dbReference type="ARBA" id="ARBA00022679"/>
    </source>
</evidence>
<evidence type="ECO:0000313" key="9">
    <source>
        <dbReference type="EMBL" id="SKA17445.1"/>
    </source>
</evidence>
<feature type="domain" description="DNA-directed RNA polymerase N-terminal" evidence="8">
    <location>
        <begin position="6"/>
        <end position="301"/>
    </location>
</feature>
<dbReference type="InterPro" id="IPR037159">
    <property type="entry name" value="RNA_POL_N_sf"/>
</dbReference>
<gene>
    <name evidence="9" type="ORF">SAMN02745126_03976</name>
</gene>
<proteinExistence type="inferred from homology"/>
<dbReference type="RefSeq" id="WP_085935647.1">
    <property type="nucleotide sequence ID" value="NZ_FUWJ01000005.1"/>
</dbReference>
<dbReference type="AlphaFoldDB" id="A0A1T4RN57"/>
<dbReference type="Proteomes" id="UP000190092">
    <property type="component" value="Unassembled WGS sequence"/>
</dbReference>
<dbReference type="Gene3D" id="1.10.287.260">
    <property type="match status" value="1"/>
</dbReference>
<dbReference type="InterPro" id="IPR043502">
    <property type="entry name" value="DNA/RNA_pol_sf"/>
</dbReference>
<dbReference type="PROSITE" id="PS00900">
    <property type="entry name" value="RNA_POL_PHAGE_1"/>
    <property type="match status" value="1"/>
</dbReference>
<comment type="catalytic activity">
    <reaction evidence="7">
        <text>RNA(n) + a ribonucleoside 5'-triphosphate = RNA(n+1) + diphosphate</text>
        <dbReference type="Rhea" id="RHEA:21248"/>
        <dbReference type="Rhea" id="RHEA-COMP:14527"/>
        <dbReference type="Rhea" id="RHEA-COMP:17342"/>
        <dbReference type="ChEBI" id="CHEBI:33019"/>
        <dbReference type="ChEBI" id="CHEBI:61557"/>
        <dbReference type="ChEBI" id="CHEBI:140395"/>
        <dbReference type="EC" id="2.7.7.6"/>
    </reaction>
</comment>
<dbReference type="Pfam" id="PF00940">
    <property type="entry name" value="RNA_pol"/>
    <property type="match status" value="1"/>
</dbReference>
<dbReference type="GO" id="GO:0006351">
    <property type="term" value="P:DNA-templated transcription"/>
    <property type="evidence" value="ECO:0007669"/>
    <property type="project" value="InterPro"/>
</dbReference>
<dbReference type="OrthoDB" id="5465434at2"/>
<dbReference type="GO" id="GO:0003899">
    <property type="term" value="F:DNA-directed RNA polymerase activity"/>
    <property type="evidence" value="ECO:0007669"/>
    <property type="project" value="UniProtKB-EC"/>
</dbReference>
<keyword evidence="3 9" id="KW-0240">DNA-directed RNA polymerase</keyword>
<evidence type="ECO:0000259" key="8">
    <source>
        <dbReference type="SMART" id="SM01311"/>
    </source>
</evidence>
<evidence type="ECO:0000256" key="5">
    <source>
        <dbReference type="ARBA" id="ARBA00022695"/>
    </source>
</evidence>
<dbReference type="InterPro" id="IPR046950">
    <property type="entry name" value="DNA-dir_Rpol_C_phage-type"/>
</dbReference>
<dbReference type="GO" id="GO:0000428">
    <property type="term" value="C:DNA-directed RNA polymerase complex"/>
    <property type="evidence" value="ECO:0007669"/>
    <property type="project" value="UniProtKB-KW"/>
</dbReference>
<dbReference type="EC" id="2.7.7.6" evidence="2"/>
<dbReference type="Gene3D" id="1.10.1320.10">
    <property type="entry name" value="DNA-directed RNA polymerase, N-terminal domain"/>
    <property type="match status" value="1"/>
</dbReference>
<evidence type="ECO:0000256" key="7">
    <source>
        <dbReference type="ARBA" id="ARBA00048552"/>
    </source>
</evidence>
<evidence type="ECO:0000256" key="6">
    <source>
        <dbReference type="ARBA" id="ARBA00023163"/>
    </source>
</evidence>
<sequence>MGNMWEEQRRIEEEATLEGVRRAARAMEKAQAKSREATTQAGSAMVRRIVVPMEALLAADLEKRSAGKATKGGSLLKPLRGIDTRLLCVTATRAALSRMSQPTKLTALCRRIGEALEDEYVWARWERLNKGQARAVRKRVEQSPSAHQRRAALRGFARNWEKRALTDAWTTYRLCGVGLRFIDYLVQLDVFELTKVPSGRKGKSKPAHAVQLTPQAAEWIKEMSDFLSVNRPLNWPLVIPPVPWTTPSGGGFHFREGIDHPLVPRPLKPLPLIRRSSAEQRARLLKADLTVVYAGLNAAQATAWRINPKVHSVMLRMMEDGRGGPGLTALDPMVLPGRLPDEEAADPEKLRAHKTQIRKIKRANAAMVSKRFAQARTLTAARKFVTYPAIYFAYQVDFRGRVYACSDDLSPQGNDLQRGLLEFAQGDPLDADGLRWLLVHAANCYGVDKVSFADREQWARDHLDMIYAVADNPLECTEWHNADEKARWQFLAACFALADYRDNPTSPCRVPVMLDGSCSGIQHYSALMRDEKTGAAVNLVPGDHPRDLYGNVAEEAMRLLAESRAEFSQEWLAWGIDRKIVKRSVMVLPYGGTFLSNLEYLRDSVRKRCDREGRPPWLTDENEQDAYVALAKTVWEAMHTTIKGPIEGMKWVRSVVRAWAAQRPHVKLRWTSPCGFPVETEYAERVPCAQGVGEIKGQPINLGLVTFSKVQDWSRAETAAAPNFVHSLDASHLLFSLKRAREEGITQLAAVHDAFGTTPTKTGQFARILREEFAKLYLWNPFECLVTACREVGVDCPDYPAGGSLKLEDIAKSEYLFS</sequence>
<keyword evidence="5" id="KW-0548">Nucleotidyltransferase</keyword>
<dbReference type="SUPFAM" id="SSF56672">
    <property type="entry name" value="DNA/RNA polymerases"/>
    <property type="match status" value="1"/>
</dbReference>
<evidence type="ECO:0000256" key="1">
    <source>
        <dbReference type="ARBA" id="ARBA00009493"/>
    </source>
</evidence>
<accession>A0A1T4RN57</accession>
<keyword evidence="6" id="KW-0804">Transcription</keyword>
<dbReference type="GO" id="GO:0003677">
    <property type="term" value="F:DNA binding"/>
    <property type="evidence" value="ECO:0007669"/>
    <property type="project" value="InterPro"/>
</dbReference>
<keyword evidence="10" id="KW-1185">Reference proteome</keyword>
<dbReference type="STRING" id="225324.SAMN02745126_03976"/>
<dbReference type="SMART" id="SM01311">
    <property type="entry name" value="RPOL_N"/>
    <property type="match status" value="1"/>
</dbReference>
<dbReference type="Pfam" id="PF14700">
    <property type="entry name" value="RPOL_N"/>
    <property type="match status" value="1"/>
</dbReference>
<comment type="similarity">
    <text evidence="1">Belongs to the phage and mitochondrial RNA polymerase family.</text>
</comment>
<dbReference type="InterPro" id="IPR029262">
    <property type="entry name" value="RPOL_N"/>
</dbReference>
<protein>
    <recommendedName>
        <fullName evidence="2">DNA-directed RNA polymerase</fullName>
        <ecNumber evidence="2">2.7.7.6</ecNumber>
    </recommendedName>
</protein>
<name>A0A1T4RN57_9HYPH</name>
<dbReference type="PANTHER" id="PTHR10102">
    <property type="entry name" value="DNA-DIRECTED RNA POLYMERASE, MITOCHONDRIAL"/>
    <property type="match status" value="1"/>
</dbReference>
<organism evidence="9 10">
    <name type="scientific">Enhydrobacter aerosaccus</name>
    <dbReference type="NCBI Taxonomy" id="225324"/>
    <lineage>
        <taxon>Bacteria</taxon>
        <taxon>Pseudomonadati</taxon>
        <taxon>Pseudomonadota</taxon>
        <taxon>Alphaproteobacteria</taxon>
        <taxon>Hyphomicrobiales</taxon>
        <taxon>Enhydrobacter</taxon>
    </lineage>
</organism>
<dbReference type="Gene3D" id="1.10.287.280">
    <property type="match status" value="1"/>
</dbReference>
<dbReference type="Gene3D" id="1.10.150.20">
    <property type="entry name" value="5' to 3' exonuclease, C-terminal subdomain"/>
    <property type="match status" value="1"/>
</dbReference>
<dbReference type="EMBL" id="FUWJ01000005">
    <property type="protein sequence ID" value="SKA17445.1"/>
    <property type="molecule type" value="Genomic_DNA"/>
</dbReference>
<keyword evidence="4" id="KW-0808">Transferase</keyword>